<evidence type="ECO:0000256" key="3">
    <source>
        <dbReference type="ARBA" id="ARBA00022553"/>
    </source>
</evidence>
<keyword evidence="6 7" id="KW-0275">Fatty acid biosynthesis</keyword>
<evidence type="ECO:0000256" key="6">
    <source>
        <dbReference type="ARBA" id="ARBA00023160"/>
    </source>
</evidence>
<keyword evidence="1 7" id="KW-0596">Phosphopantetheine</keyword>
<accession>A0ABR7MU28</accession>
<feature type="modified residue" description="O-(pantetheine 4'-phosphoryl)serine" evidence="7">
    <location>
        <position position="35"/>
    </location>
</feature>
<keyword evidence="7" id="KW-0963">Cytoplasm</keyword>
<dbReference type="NCBIfam" id="NF002148">
    <property type="entry name" value="PRK00982.1-2"/>
    <property type="match status" value="1"/>
</dbReference>
<comment type="similarity">
    <text evidence="7">Belongs to the acyl carrier protein (ACP) family.</text>
</comment>
<dbReference type="InterPro" id="IPR009081">
    <property type="entry name" value="PP-bd_ACP"/>
</dbReference>
<dbReference type="Gene3D" id="1.10.1200.10">
    <property type="entry name" value="ACP-like"/>
    <property type="match status" value="1"/>
</dbReference>
<keyword evidence="5 7" id="KW-0443">Lipid metabolism</keyword>
<sequence>MGFEKLQMIISEVLGVQAEDVLPEMSFVDDLGADSLEIFQIIMAIEEEFDVVIDENAIEMIETVEQAYQAIGQSEDI</sequence>
<evidence type="ECO:0000256" key="2">
    <source>
        <dbReference type="ARBA" id="ARBA00022516"/>
    </source>
</evidence>
<dbReference type="EMBL" id="JACRSW010000027">
    <property type="protein sequence ID" value="MBC8557301.1"/>
    <property type="molecule type" value="Genomic_DNA"/>
</dbReference>
<dbReference type="PANTHER" id="PTHR20863:SF76">
    <property type="entry name" value="CARRIER DOMAIN-CONTAINING PROTEIN"/>
    <property type="match status" value="1"/>
</dbReference>
<comment type="subcellular location">
    <subcellularLocation>
        <location evidence="7">Cytoplasm</location>
    </subcellularLocation>
</comment>
<evidence type="ECO:0000259" key="8">
    <source>
        <dbReference type="PROSITE" id="PS50075"/>
    </source>
</evidence>
<evidence type="ECO:0000256" key="5">
    <source>
        <dbReference type="ARBA" id="ARBA00023098"/>
    </source>
</evidence>
<reference evidence="9 10" key="1">
    <citation type="submission" date="2020-08" db="EMBL/GenBank/DDBJ databases">
        <title>Genome public.</title>
        <authorList>
            <person name="Liu C."/>
            <person name="Sun Q."/>
        </authorList>
    </citation>
    <scope>NUCLEOTIDE SEQUENCE [LARGE SCALE GENOMIC DNA]</scope>
    <source>
        <strain evidence="9 10">BX3</strain>
    </source>
</reference>
<evidence type="ECO:0000313" key="9">
    <source>
        <dbReference type="EMBL" id="MBC8557301.1"/>
    </source>
</evidence>
<dbReference type="Proteomes" id="UP000637513">
    <property type="component" value="Unassembled WGS sequence"/>
</dbReference>
<dbReference type="HAMAP" id="MF_01217">
    <property type="entry name" value="Acyl_carrier"/>
    <property type="match status" value="1"/>
</dbReference>
<feature type="domain" description="Carrier" evidence="8">
    <location>
        <begin position="1"/>
        <end position="75"/>
    </location>
</feature>
<dbReference type="PANTHER" id="PTHR20863">
    <property type="entry name" value="ACYL CARRIER PROTEIN"/>
    <property type="match status" value="1"/>
</dbReference>
<dbReference type="Pfam" id="PF00550">
    <property type="entry name" value="PP-binding"/>
    <property type="match status" value="1"/>
</dbReference>
<keyword evidence="2 7" id="KW-0444">Lipid biosynthesis</keyword>
<evidence type="ECO:0000256" key="4">
    <source>
        <dbReference type="ARBA" id="ARBA00022832"/>
    </source>
</evidence>
<protein>
    <recommendedName>
        <fullName evidence="7">Acyl carrier protein</fullName>
        <shortName evidence="7">ACP</shortName>
    </recommendedName>
</protein>
<dbReference type="SUPFAM" id="SSF47336">
    <property type="entry name" value="ACP-like"/>
    <property type="match status" value="1"/>
</dbReference>
<dbReference type="InterPro" id="IPR003231">
    <property type="entry name" value="ACP"/>
</dbReference>
<evidence type="ECO:0000256" key="1">
    <source>
        <dbReference type="ARBA" id="ARBA00022450"/>
    </source>
</evidence>
<proteinExistence type="inferred from homology"/>
<dbReference type="InterPro" id="IPR036736">
    <property type="entry name" value="ACP-like_sf"/>
</dbReference>
<keyword evidence="4 7" id="KW-0276">Fatty acid metabolism</keyword>
<evidence type="ECO:0000256" key="7">
    <source>
        <dbReference type="HAMAP-Rule" id="MF_01217"/>
    </source>
</evidence>
<dbReference type="PROSITE" id="PS50075">
    <property type="entry name" value="CARRIER"/>
    <property type="match status" value="1"/>
</dbReference>
<evidence type="ECO:0000313" key="10">
    <source>
        <dbReference type="Proteomes" id="UP000637513"/>
    </source>
</evidence>
<organism evidence="9 10">
    <name type="scientific">Jutongia hominis</name>
    <dbReference type="NCBI Taxonomy" id="2763664"/>
    <lineage>
        <taxon>Bacteria</taxon>
        <taxon>Bacillati</taxon>
        <taxon>Bacillota</taxon>
        <taxon>Clostridia</taxon>
        <taxon>Lachnospirales</taxon>
        <taxon>Lachnospiraceae</taxon>
        <taxon>Jutongia</taxon>
    </lineage>
</organism>
<comment type="PTM">
    <text evidence="7">4'-phosphopantetheine is transferred from CoA to a specific serine of apo-ACP by AcpS. This modification is essential for activity because fatty acids are bound in thioester linkage to the sulfhydryl of the prosthetic group.</text>
</comment>
<keyword evidence="10" id="KW-1185">Reference proteome</keyword>
<keyword evidence="3 7" id="KW-0597">Phosphoprotein</keyword>
<comment type="caution">
    <text evidence="9">The sequence shown here is derived from an EMBL/GenBank/DDBJ whole genome shotgun (WGS) entry which is preliminary data.</text>
</comment>
<comment type="pathway">
    <text evidence="7">Lipid metabolism; fatty acid biosynthesis.</text>
</comment>
<gene>
    <name evidence="7" type="primary">acpP</name>
    <name evidence="9" type="ORF">H8700_06240</name>
</gene>
<dbReference type="RefSeq" id="WP_022142601.1">
    <property type="nucleotide sequence ID" value="NZ_JACRSW010000027.1"/>
</dbReference>
<comment type="function">
    <text evidence="7">Carrier of the growing fatty acid chain in fatty acid biosynthesis.</text>
</comment>
<name>A0ABR7MU28_9FIRM</name>